<accession>A0A2U1N6R2</accession>
<evidence type="ECO:0000313" key="4">
    <source>
        <dbReference type="Proteomes" id="UP000245207"/>
    </source>
</evidence>
<gene>
    <name evidence="3" type="ORF">CTI12_AA301170</name>
</gene>
<feature type="compositionally biased region" description="Polar residues" evidence="1">
    <location>
        <begin position="1"/>
        <end position="17"/>
    </location>
</feature>
<dbReference type="PANTHER" id="PTHR34357">
    <property type="entry name" value="F7A19.14 PROTEIN-RELATED"/>
    <property type="match status" value="1"/>
</dbReference>
<dbReference type="SMART" id="SM01227">
    <property type="entry name" value="GCK"/>
    <property type="match status" value="1"/>
</dbReference>
<comment type="caution">
    <text evidence="3">The sequence shown here is derived from an EMBL/GenBank/DDBJ whole genome shotgun (WGS) entry which is preliminary data.</text>
</comment>
<feature type="domain" description="GCK" evidence="2">
    <location>
        <begin position="53"/>
        <end position="123"/>
    </location>
</feature>
<dbReference type="AlphaFoldDB" id="A0A2U1N6R2"/>
<dbReference type="InterPro" id="IPR012891">
    <property type="entry name" value="GCK_dom"/>
</dbReference>
<dbReference type="PANTHER" id="PTHR34357:SF2">
    <property type="entry name" value="F26F24.3-RELATED"/>
    <property type="match status" value="1"/>
</dbReference>
<protein>
    <submittedName>
        <fullName evidence="3">GCK-like protein</fullName>
    </submittedName>
</protein>
<proteinExistence type="predicted"/>
<organism evidence="3 4">
    <name type="scientific">Artemisia annua</name>
    <name type="common">Sweet wormwood</name>
    <dbReference type="NCBI Taxonomy" id="35608"/>
    <lineage>
        <taxon>Eukaryota</taxon>
        <taxon>Viridiplantae</taxon>
        <taxon>Streptophyta</taxon>
        <taxon>Embryophyta</taxon>
        <taxon>Tracheophyta</taxon>
        <taxon>Spermatophyta</taxon>
        <taxon>Magnoliopsida</taxon>
        <taxon>eudicotyledons</taxon>
        <taxon>Gunneridae</taxon>
        <taxon>Pentapetalae</taxon>
        <taxon>asterids</taxon>
        <taxon>campanulids</taxon>
        <taxon>Asterales</taxon>
        <taxon>Asteraceae</taxon>
        <taxon>Asteroideae</taxon>
        <taxon>Anthemideae</taxon>
        <taxon>Artemisiinae</taxon>
        <taxon>Artemisia</taxon>
    </lineage>
</organism>
<evidence type="ECO:0000256" key="1">
    <source>
        <dbReference type="SAM" id="MobiDB-lite"/>
    </source>
</evidence>
<dbReference type="Pfam" id="PF07802">
    <property type="entry name" value="GCK"/>
    <property type="match status" value="1"/>
</dbReference>
<dbReference type="OrthoDB" id="2148418at2759"/>
<dbReference type="Gene3D" id="1.10.287.2900">
    <property type="match status" value="1"/>
</dbReference>
<feature type="region of interest" description="Disordered" evidence="1">
    <location>
        <begin position="1"/>
        <end position="52"/>
    </location>
</feature>
<feature type="compositionally biased region" description="Polar residues" evidence="1">
    <location>
        <begin position="25"/>
        <end position="43"/>
    </location>
</feature>
<keyword evidence="4" id="KW-1185">Reference proteome</keyword>
<dbReference type="EMBL" id="PKPP01003489">
    <property type="protein sequence ID" value="PWA69200.1"/>
    <property type="molecule type" value="Genomic_DNA"/>
</dbReference>
<sequence>MSQTPSENPTNPDQENTPKPPKTLETLNPNQESSKPVQDNENPGQDLEEEEEGECPFCAYMKGGECREAFINWEKCVEEGEDNGEDIVEKCVQVTMALTKCMEANQDYYAPILQAEKVSEEQR</sequence>
<dbReference type="Proteomes" id="UP000245207">
    <property type="component" value="Unassembled WGS sequence"/>
</dbReference>
<name>A0A2U1N6R2_ARTAN</name>
<reference evidence="3 4" key="1">
    <citation type="journal article" date="2018" name="Mol. Plant">
        <title>The genome of Artemisia annua provides insight into the evolution of Asteraceae family and artemisinin biosynthesis.</title>
        <authorList>
            <person name="Shen Q."/>
            <person name="Zhang L."/>
            <person name="Liao Z."/>
            <person name="Wang S."/>
            <person name="Yan T."/>
            <person name="Shi P."/>
            <person name="Liu M."/>
            <person name="Fu X."/>
            <person name="Pan Q."/>
            <person name="Wang Y."/>
            <person name="Lv Z."/>
            <person name="Lu X."/>
            <person name="Zhang F."/>
            <person name="Jiang W."/>
            <person name="Ma Y."/>
            <person name="Chen M."/>
            <person name="Hao X."/>
            <person name="Li L."/>
            <person name="Tang Y."/>
            <person name="Lv G."/>
            <person name="Zhou Y."/>
            <person name="Sun X."/>
            <person name="Brodelius P.E."/>
            <person name="Rose J.K.C."/>
            <person name="Tang K."/>
        </authorList>
    </citation>
    <scope>NUCLEOTIDE SEQUENCE [LARGE SCALE GENOMIC DNA]</scope>
    <source>
        <strain evidence="4">cv. Huhao1</strain>
        <tissue evidence="3">Leaf</tissue>
    </source>
</reference>
<dbReference type="STRING" id="35608.A0A2U1N6R2"/>
<evidence type="ECO:0000313" key="3">
    <source>
        <dbReference type="EMBL" id="PWA69200.1"/>
    </source>
</evidence>
<evidence type="ECO:0000259" key="2">
    <source>
        <dbReference type="SMART" id="SM01227"/>
    </source>
</evidence>